<evidence type="ECO:0000313" key="5">
    <source>
        <dbReference type="Proteomes" id="UP000053240"/>
    </source>
</evidence>
<comment type="similarity">
    <text evidence="1">Belongs to the SWI5/SAE3 family.</text>
</comment>
<dbReference type="Pfam" id="PF07061">
    <property type="entry name" value="Swi5"/>
    <property type="match status" value="1"/>
</dbReference>
<dbReference type="InParanoid" id="A0A194R2G0"/>
<dbReference type="GO" id="GO:0006281">
    <property type="term" value="P:DNA repair"/>
    <property type="evidence" value="ECO:0007669"/>
    <property type="project" value="UniProtKB-KW"/>
</dbReference>
<reference evidence="4 5" key="1">
    <citation type="journal article" date="2015" name="Nat. Commun.">
        <title>Outbred genome sequencing and CRISPR/Cas9 gene editing in butterflies.</title>
        <authorList>
            <person name="Li X."/>
            <person name="Fan D."/>
            <person name="Zhang W."/>
            <person name="Liu G."/>
            <person name="Zhang L."/>
            <person name="Zhao L."/>
            <person name="Fang X."/>
            <person name="Chen L."/>
            <person name="Dong Y."/>
            <person name="Chen Y."/>
            <person name="Ding Y."/>
            <person name="Zhao R."/>
            <person name="Feng M."/>
            <person name="Zhu Y."/>
            <person name="Feng Y."/>
            <person name="Jiang X."/>
            <person name="Zhu D."/>
            <person name="Xiang H."/>
            <person name="Feng X."/>
            <person name="Li S."/>
            <person name="Wang J."/>
            <person name="Zhang G."/>
            <person name="Kronforst M.R."/>
            <person name="Wang W."/>
        </authorList>
    </citation>
    <scope>NUCLEOTIDE SEQUENCE [LARGE SCALE GENOMIC DNA]</scope>
    <source>
        <strain evidence="4">Ya'a_city_454_Pm</strain>
        <tissue evidence="4">Whole body</tissue>
    </source>
</reference>
<gene>
    <name evidence="4" type="ORF">RR48_15074</name>
</gene>
<dbReference type="EMBL" id="KQ460883">
    <property type="protein sequence ID" value="KPJ11435.1"/>
    <property type="molecule type" value="Genomic_DNA"/>
</dbReference>
<evidence type="ECO:0000256" key="2">
    <source>
        <dbReference type="ARBA" id="ARBA00022763"/>
    </source>
</evidence>
<keyword evidence="3" id="KW-0234">DNA repair</keyword>
<evidence type="ECO:0000256" key="3">
    <source>
        <dbReference type="ARBA" id="ARBA00023204"/>
    </source>
</evidence>
<accession>A0A194R2G0</accession>
<protein>
    <submittedName>
        <fullName evidence="4">Uncharacterized protein</fullName>
    </submittedName>
</protein>
<dbReference type="InterPro" id="IPR010760">
    <property type="entry name" value="DNA-repair_Swi5"/>
</dbReference>
<proteinExistence type="inferred from homology"/>
<dbReference type="Proteomes" id="UP000053240">
    <property type="component" value="Unassembled WGS sequence"/>
</dbReference>
<sequence>MSKNKQIEYKSLLETEFKIDKLLQESCKSYDVRFLHEYNNIKDAAQVIIGHIANIEGTSVTEIHRRLNLTE</sequence>
<name>A0A194R2G0_PAPMA</name>
<keyword evidence="5" id="KW-1185">Reference proteome</keyword>
<dbReference type="AlphaFoldDB" id="A0A194R2G0"/>
<evidence type="ECO:0000313" key="4">
    <source>
        <dbReference type="EMBL" id="KPJ11435.1"/>
    </source>
</evidence>
<organism evidence="4 5">
    <name type="scientific">Papilio machaon</name>
    <name type="common">Old World swallowtail butterfly</name>
    <dbReference type="NCBI Taxonomy" id="76193"/>
    <lineage>
        <taxon>Eukaryota</taxon>
        <taxon>Metazoa</taxon>
        <taxon>Ecdysozoa</taxon>
        <taxon>Arthropoda</taxon>
        <taxon>Hexapoda</taxon>
        <taxon>Insecta</taxon>
        <taxon>Pterygota</taxon>
        <taxon>Neoptera</taxon>
        <taxon>Endopterygota</taxon>
        <taxon>Lepidoptera</taxon>
        <taxon>Glossata</taxon>
        <taxon>Ditrysia</taxon>
        <taxon>Papilionoidea</taxon>
        <taxon>Papilionidae</taxon>
        <taxon>Papilioninae</taxon>
        <taxon>Papilio</taxon>
    </lineage>
</organism>
<dbReference type="Gene3D" id="1.20.5.170">
    <property type="match status" value="1"/>
</dbReference>
<keyword evidence="2" id="KW-0227">DNA damage</keyword>
<evidence type="ECO:0000256" key="1">
    <source>
        <dbReference type="ARBA" id="ARBA00008060"/>
    </source>
</evidence>